<name>A0ACC0CG68_CATRO</name>
<protein>
    <submittedName>
        <fullName evidence="1">Uncharacterized protein</fullName>
    </submittedName>
</protein>
<comment type="caution">
    <text evidence="1">The sequence shown here is derived from an EMBL/GenBank/DDBJ whole genome shotgun (WGS) entry which is preliminary data.</text>
</comment>
<dbReference type="Proteomes" id="UP001060085">
    <property type="component" value="Linkage Group LG01"/>
</dbReference>
<reference evidence="2" key="1">
    <citation type="journal article" date="2023" name="Nat. Plants">
        <title>Single-cell RNA sequencing provides a high-resolution roadmap for understanding the multicellular compartmentation of specialized metabolism.</title>
        <authorList>
            <person name="Sun S."/>
            <person name="Shen X."/>
            <person name="Li Y."/>
            <person name="Li Y."/>
            <person name="Wang S."/>
            <person name="Li R."/>
            <person name="Zhang H."/>
            <person name="Shen G."/>
            <person name="Guo B."/>
            <person name="Wei J."/>
            <person name="Xu J."/>
            <person name="St-Pierre B."/>
            <person name="Chen S."/>
            <person name="Sun C."/>
        </authorList>
    </citation>
    <scope>NUCLEOTIDE SEQUENCE [LARGE SCALE GENOMIC DNA]</scope>
</reference>
<evidence type="ECO:0000313" key="2">
    <source>
        <dbReference type="Proteomes" id="UP001060085"/>
    </source>
</evidence>
<organism evidence="1 2">
    <name type="scientific">Catharanthus roseus</name>
    <name type="common">Madagascar periwinkle</name>
    <name type="synonym">Vinca rosea</name>
    <dbReference type="NCBI Taxonomy" id="4058"/>
    <lineage>
        <taxon>Eukaryota</taxon>
        <taxon>Viridiplantae</taxon>
        <taxon>Streptophyta</taxon>
        <taxon>Embryophyta</taxon>
        <taxon>Tracheophyta</taxon>
        <taxon>Spermatophyta</taxon>
        <taxon>Magnoliopsida</taxon>
        <taxon>eudicotyledons</taxon>
        <taxon>Gunneridae</taxon>
        <taxon>Pentapetalae</taxon>
        <taxon>asterids</taxon>
        <taxon>lamiids</taxon>
        <taxon>Gentianales</taxon>
        <taxon>Apocynaceae</taxon>
        <taxon>Rauvolfioideae</taxon>
        <taxon>Vinceae</taxon>
        <taxon>Catharanthinae</taxon>
        <taxon>Catharanthus</taxon>
    </lineage>
</organism>
<gene>
    <name evidence="1" type="ORF">M9H77_05176</name>
</gene>
<proteinExistence type="predicted"/>
<sequence>MDLLVSEYIASLGLTLSIALLVTFRAGQARNTNSINMEEKLNQLTIDALKEKILSKVEMLVRVYRETTPGLDLELPPIQPIAQQILFTEESIPYLNSLYTSLIENGTQGESFLQVLQFLVGTYYWRTFPINPFAAKKIIQLTLFRYI</sequence>
<evidence type="ECO:0000313" key="1">
    <source>
        <dbReference type="EMBL" id="KAI5683948.1"/>
    </source>
</evidence>
<keyword evidence="2" id="KW-1185">Reference proteome</keyword>
<accession>A0ACC0CG68</accession>
<dbReference type="EMBL" id="CM044701">
    <property type="protein sequence ID" value="KAI5683948.1"/>
    <property type="molecule type" value="Genomic_DNA"/>
</dbReference>